<dbReference type="EMBL" id="CP137845">
    <property type="protein sequence ID" value="WPB53881.1"/>
    <property type="molecule type" value="Genomic_DNA"/>
</dbReference>
<reference evidence="4" key="1">
    <citation type="submission" date="2023-11" db="EMBL/GenBank/DDBJ databases">
        <title>Completed genome sequence of Mycoplasma equirhinis type strain M432/72.</title>
        <authorList>
            <person name="Spergser J."/>
        </authorList>
    </citation>
    <scope>NUCLEOTIDE SEQUENCE [LARGE SCALE GENOMIC DNA]</scope>
    <source>
        <strain evidence="4">M432/72</strain>
    </source>
</reference>
<feature type="region of interest" description="Disordered" evidence="2">
    <location>
        <begin position="110"/>
        <end position="139"/>
    </location>
</feature>
<evidence type="ECO:0000256" key="1">
    <source>
        <dbReference type="SAM" id="Coils"/>
    </source>
</evidence>
<accession>A0ABZ0PAQ6</accession>
<dbReference type="SUPFAM" id="SSF56219">
    <property type="entry name" value="DNase I-like"/>
    <property type="match status" value="1"/>
</dbReference>
<dbReference type="InterPro" id="IPR036691">
    <property type="entry name" value="Endo/exonu/phosph_ase_sf"/>
</dbReference>
<dbReference type="CDD" id="cd10283">
    <property type="entry name" value="MnuA_DNase1-like"/>
    <property type="match status" value="1"/>
</dbReference>
<keyword evidence="1" id="KW-0175">Coiled coil</keyword>
<keyword evidence="3" id="KW-0732">Signal</keyword>
<organism evidence="4 5">
    <name type="scientific">Metamycoplasma equirhinis</name>
    <dbReference type="NCBI Taxonomy" id="92402"/>
    <lineage>
        <taxon>Bacteria</taxon>
        <taxon>Bacillati</taxon>
        <taxon>Mycoplasmatota</taxon>
        <taxon>Mycoplasmoidales</taxon>
        <taxon>Metamycoplasmataceae</taxon>
        <taxon>Metamycoplasma</taxon>
    </lineage>
</organism>
<gene>
    <name evidence="4" type="ORF">R9B83_02740</name>
</gene>
<keyword evidence="4" id="KW-0378">Hydrolase</keyword>
<feature type="compositionally biased region" description="Basic and acidic residues" evidence="2">
    <location>
        <begin position="118"/>
        <end position="139"/>
    </location>
</feature>
<dbReference type="GO" id="GO:0004519">
    <property type="term" value="F:endonuclease activity"/>
    <property type="evidence" value="ECO:0007669"/>
    <property type="project" value="UniProtKB-KW"/>
</dbReference>
<dbReference type="GeneID" id="94493793"/>
<dbReference type="PROSITE" id="PS51257">
    <property type="entry name" value="PROKAR_LIPOPROTEIN"/>
    <property type="match status" value="1"/>
</dbReference>
<keyword evidence="4" id="KW-0255">Endonuclease</keyword>
<feature type="chain" id="PRO_5046842088" evidence="3">
    <location>
        <begin position="30"/>
        <end position="488"/>
    </location>
</feature>
<protein>
    <submittedName>
        <fullName evidence="4">Endonuclease/exonuclease/phosphatase family protein</fullName>
    </submittedName>
</protein>
<dbReference type="Gene3D" id="3.60.10.10">
    <property type="entry name" value="Endonuclease/exonuclease/phosphatase"/>
    <property type="match status" value="1"/>
</dbReference>
<evidence type="ECO:0000256" key="2">
    <source>
        <dbReference type="SAM" id="MobiDB-lite"/>
    </source>
</evidence>
<dbReference type="RefSeq" id="WP_140031187.1">
    <property type="nucleotide sequence ID" value="NZ_CP137845.1"/>
</dbReference>
<dbReference type="Proteomes" id="UP001303601">
    <property type="component" value="Chromosome"/>
</dbReference>
<feature type="coiled-coil region" evidence="1">
    <location>
        <begin position="37"/>
        <end position="72"/>
    </location>
</feature>
<feature type="signal peptide" evidence="3">
    <location>
        <begin position="1"/>
        <end position="29"/>
    </location>
</feature>
<name>A0ABZ0PAQ6_9BACT</name>
<keyword evidence="4" id="KW-0540">Nuclease</keyword>
<keyword evidence="5" id="KW-1185">Reference proteome</keyword>
<evidence type="ECO:0000256" key="3">
    <source>
        <dbReference type="SAM" id="SignalP"/>
    </source>
</evidence>
<proteinExistence type="predicted"/>
<evidence type="ECO:0000313" key="5">
    <source>
        <dbReference type="Proteomes" id="UP001303601"/>
    </source>
</evidence>
<evidence type="ECO:0000313" key="4">
    <source>
        <dbReference type="EMBL" id="WPB53881.1"/>
    </source>
</evidence>
<dbReference type="NCBIfam" id="NF045851">
    <property type="entry name" value="mem_nucl_MnuA"/>
    <property type="match status" value="1"/>
</dbReference>
<sequence length="488" mass="55615">MNKKSKKMILTLGSCLATLPLLFSVSASGCVLTNKQNNKKENAIENTRKEILDKLEEMKKLLEDDSNTKEINEFIDKMSSEVSDVNLTLPILQALKTEINRRFDEFKKLISKRKPKKPKDPKPEKPEEPKLEEEHKPIPEQDKLIGISDGYGNYKYDLKLAHWNLCQFSEKSFNQNKPKGQAIASIIFAQKYDIVGLTEVDGDGTSPKSLAEYLNDLEKKNNSETRWESIVSSKYPITIGSGQADYGAAFVYKTNMVKIIPFKDGSNWKFYDNSIYEKKWGGIWNKYSRAPFGVRFKSLIKNVENCDFTFTICHFDSPGVKNGEEKVNKSSSGGSAEYNEAWNLQYVMKWFNEQANDDDVVFQGDTNIKKNNLAFSWTKNVGAKIALGSNDKQDKTSLSKSIGKLSQPYDKIIHYSNLKFSNSKIYNIWNFIKDNFFQYSKIKNINEWFEYCSTHGTTPSSDAASIYGNVSDHCPISYDLELNSGDTK</sequence>